<evidence type="ECO:0000313" key="3">
    <source>
        <dbReference type="EnsemblMetazoa" id="ACOM030596-PA.1"/>
    </source>
</evidence>
<accession>A0A8W7PEV2</accession>
<dbReference type="AlphaFoldDB" id="A0A8W7PEV2"/>
<reference evidence="3" key="1">
    <citation type="submission" date="2022-08" db="UniProtKB">
        <authorList>
            <consortium name="EnsemblMetazoa"/>
        </authorList>
    </citation>
    <scope>IDENTIFICATION</scope>
</reference>
<feature type="region of interest" description="Disordered" evidence="1">
    <location>
        <begin position="423"/>
        <end position="468"/>
    </location>
</feature>
<evidence type="ECO:0008006" key="4">
    <source>
        <dbReference type="Google" id="ProtNLM"/>
    </source>
</evidence>
<dbReference type="Gene3D" id="1.10.2080.10">
    <property type="entry name" value="Insect odorant-binding protein A10/Ejaculatory bulb-specific protein 3"/>
    <property type="match status" value="1"/>
</dbReference>
<feature type="signal peptide" evidence="2">
    <location>
        <begin position="1"/>
        <end position="20"/>
    </location>
</feature>
<name>A0A8W7PEV2_ANOCL</name>
<proteinExistence type="predicted"/>
<dbReference type="InterPro" id="IPR036682">
    <property type="entry name" value="OS_D_A10/PebIII_sf"/>
</dbReference>
<dbReference type="PANTHER" id="PTHR11257">
    <property type="entry name" value="CHEMOSENSORY PROTEIN-RELATED"/>
    <property type="match status" value="1"/>
</dbReference>
<dbReference type="EnsemblMetazoa" id="ACOM030596-RA">
    <property type="protein sequence ID" value="ACOM030596-PA.1"/>
    <property type="gene ID" value="ACOM030596"/>
</dbReference>
<evidence type="ECO:0000256" key="2">
    <source>
        <dbReference type="SAM" id="SignalP"/>
    </source>
</evidence>
<organism evidence="3">
    <name type="scientific">Anopheles coluzzii</name>
    <name type="common">African malaria mosquito</name>
    <dbReference type="NCBI Taxonomy" id="1518534"/>
    <lineage>
        <taxon>Eukaryota</taxon>
        <taxon>Metazoa</taxon>
        <taxon>Ecdysozoa</taxon>
        <taxon>Arthropoda</taxon>
        <taxon>Hexapoda</taxon>
        <taxon>Insecta</taxon>
        <taxon>Pterygota</taxon>
        <taxon>Neoptera</taxon>
        <taxon>Endopterygota</taxon>
        <taxon>Diptera</taxon>
        <taxon>Nematocera</taxon>
        <taxon>Culicoidea</taxon>
        <taxon>Culicidae</taxon>
        <taxon>Anophelinae</taxon>
        <taxon>Anopheles</taxon>
    </lineage>
</organism>
<sequence length="468" mass="49703">MRKVWLLASVVLAFLDFVKSQEVARTLYSTRYDNLDIDTILASNRLVTNYVDCLLSRKPCPPEGKDLKRILPEALRTKCARCSPIQKENALKIITRLYYDYPDQYRALRERWDPSGEYHRRFEEYLRGLQFNQIGGSNGGSGVGNTVVSGGNDRPVRNDLDRQPATQSSNVQAIVIDPTLAGQPIGNVNTLPPSPPTPPAAAAVAPAVTERPRPPAPVAQILFPTTTDTSNTTTTTTTTTSTTIITNTTDTTTTSTSTSNSGPVELTSIAASAPAAPSNSVTSSSNLISPSGGTVLAASTSDPLALLPLSSDAGTEQDSTATAGPVVPVPAPPPVVVNRADDYYDHGKAHYDGTADTSRHTSNDDKKYSAHNNEIYNTIATNTATNTSTHYYYNDDEDTDYITSTTTTTTVCTTTCTSTTTTNTATSNTSTTTVPISSIPASTGSSEGQSTTTTSTSTTSTTTYLSTC</sequence>
<dbReference type="Pfam" id="PF03392">
    <property type="entry name" value="OS-D"/>
    <property type="match status" value="1"/>
</dbReference>
<dbReference type="PANTHER" id="PTHR11257:SF9">
    <property type="entry name" value="CHEMOSENSORY PROTEIN 13"/>
    <property type="match status" value="1"/>
</dbReference>
<evidence type="ECO:0000256" key="1">
    <source>
        <dbReference type="SAM" id="MobiDB-lite"/>
    </source>
</evidence>
<dbReference type="InterPro" id="IPR005055">
    <property type="entry name" value="A10/PebIII"/>
</dbReference>
<feature type="region of interest" description="Disordered" evidence="1">
    <location>
        <begin position="347"/>
        <end position="368"/>
    </location>
</feature>
<feature type="chain" id="PRO_5036468919" description="Chemosensory protein 5" evidence="2">
    <location>
        <begin position="21"/>
        <end position="468"/>
    </location>
</feature>
<feature type="region of interest" description="Disordered" evidence="1">
    <location>
        <begin position="307"/>
        <end position="332"/>
    </location>
</feature>
<dbReference type="Proteomes" id="UP000075882">
    <property type="component" value="Unassembled WGS sequence"/>
</dbReference>
<dbReference type="VEuPathDB" id="VectorBase:ACON2_030080"/>
<keyword evidence="2" id="KW-0732">Signal</keyword>
<feature type="region of interest" description="Disordered" evidence="1">
    <location>
        <begin position="136"/>
        <end position="157"/>
    </location>
</feature>
<protein>
    <recommendedName>
        <fullName evidence="4">Chemosensory protein 5</fullName>
    </recommendedName>
</protein>
<dbReference type="SUPFAM" id="SSF100910">
    <property type="entry name" value="Chemosensory protein Csp2"/>
    <property type="match status" value="1"/>
</dbReference>